<comment type="caution">
    <text evidence="1">The sequence shown here is derived from an EMBL/GenBank/DDBJ whole genome shotgun (WGS) entry which is preliminary data.</text>
</comment>
<sequence>MTDSRTGVLARPVRGVKAYSRQTFGACVPTFGIVELDFEPLPEGVAASCEFACTAQPEPEPEYEKALVQGVMRELAGEGTEDPEGRRGGPVSARVVVRALKWHWVDSCEMVFVRLGALAVREALACVEEEREPRPIATRVRLFF</sequence>
<evidence type="ECO:0008006" key="3">
    <source>
        <dbReference type="Google" id="ProtNLM"/>
    </source>
</evidence>
<evidence type="ECO:0000313" key="1">
    <source>
        <dbReference type="EMBL" id="GHC35250.1"/>
    </source>
</evidence>
<accession>A0A918WEG5</accession>
<dbReference type="AlphaFoldDB" id="A0A918WEG5"/>
<dbReference type="RefSeq" id="WP_190107967.1">
    <property type="nucleotide sequence ID" value="NZ_BMVB01000002.1"/>
</dbReference>
<protein>
    <recommendedName>
        <fullName evidence="3">Translation elongation factor EFG/EF2 domain-containing protein</fullName>
    </recommendedName>
</protein>
<proteinExistence type="predicted"/>
<dbReference type="Proteomes" id="UP000646244">
    <property type="component" value="Unassembled WGS sequence"/>
</dbReference>
<gene>
    <name evidence="1" type="ORF">GCM10010507_05080</name>
</gene>
<dbReference type="Gene3D" id="3.30.230.10">
    <property type="match status" value="1"/>
</dbReference>
<dbReference type="EMBL" id="BMVB01000002">
    <property type="protein sequence ID" value="GHC35250.1"/>
    <property type="molecule type" value="Genomic_DNA"/>
</dbReference>
<name>A0A918WEG5_STRCJ</name>
<evidence type="ECO:0000313" key="2">
    <source>
        <dbReference type="Proteomes" id="UP000646244"/>
    </source>
</evidence>
<organism evidence="1 2">
    <name type="scientific">Streptomyces cinnamoneus</name>
    <name type="common">Streptoverticillium cinnamoneum</name>
    <dbReference type="NCBI Taxonomy" id="53446"/>
    <lineage>
        <taxon>Bacteria</taxon>
        <taxon>Bacillati</taxon>
        <taxon>Actinomycetota</taxon>
        <taxon>Actinomycetes</taxon>
        <taxon>Kitasatosporales</taxon>
        <taxon>Streptomycetaceae</taxon>
        <taxon>Streptomyces</taxon>
        <taxon>Streptomyces cinnamoneus group</taxon>
    </lineage>
</organism>
<dbReference type="InterPro" id="IPR014721">
    <property type="entry name" value="Ribsml_uS5_D2-typ_fold_subgr"/>
</dbReference>
<reference evidence="1" key="2">
    <citation type="submission" date="2020-09" db="EMBL/GenBank/DDBJ databases">
        <authorList>
            <person name="Sun Q."/>
            <person name="Ohkuma M."/>
        </authorList>
    </citation>
    <scope>NUCLEOTIDE SEQUENCE</scope>
    <source>
        <strain evidence="1">JCM 4633</strain>
    </source>
</reference>
<reference evidence="1" key="1">
    <citation type="journal article" date="2014" name="Int. J. Syst. Evol. Microbiol.">
        <title>Complete genome sequence of Corynebacterium casei LMG S-19264T (=DSM 44701T), isolated from a smear-ripened cheese.</title>
        <authorList>
            <consortium name="US DOE Joint Genome Institute (JGI-PGF)"/>
            <person name="Walter F."/>
            <person name="Albersmeier A."/>
            <person name="Kalinowski J."/>
            <person name="Ruckert C."/>
        </authorList>
    </citation>
    <scope>NUCLEOTIDE SEQUENCE</scope>
    <source>
        <strain evidence="1">JCM 4633</strain>
    </source>
</reference>